<dbReference type="InterPro" id="IPR012338">
    <property type="entry name" value="Beta-lactam/transpept-like"/>
</dbReference>
<evidence type="ECO:0000256" key="7">
    <source>
        <dbReference type="SAM" id="MobiDB-lite"/>
    </source>
</evidence>
<gene>
    <name evidence="9" type="ORF">SAMN05216498_1266</name>
</gene>
<keyword evidence="5" id="KW-0472">Membrane</keyword>
<dbReference type="SUPFAM" id="SSF54184">
    <property type="entry name" value="Penicillin-binding protein 2x (pbp-2x), c-terminal domain"/>
    <property type="match status" value="2"/>
</dbReference>
<dbReference type="STRING" id="237069.SAMN05216498_1266"/>
<dbReference type="Gene3D" id="2.20.70.70">
    <property type="match status" value="1"/>
</dbReference>
<comment type="catalytic activity">
    <reaction evidence="6">
        <text>Preferential cleavage: (Ac)2-L-Lys-D-Ala-|-D-Ala. Also transpeptidation of peptidyl-alanyl moieties that are N-acyl substituents of D-alanine.</text>
        <dbReference type="EC" id="3.4.16.4"/>
    </reaction>
</comment>
<dbReference type="EC" id="3.4.16.4" evidence="4"/>
<dbReference type="GO" id="GO:0009002">
    <property type="term" value="F:serine-type D-Ala-D-Ala carboxypeptidase activity"/>
    <property type="evidence" value="ECO:0007669"/>
    <property type="project" value="UniProtKB-EC"/>
</dbReference>
<feature type="compositionally biased region" description="Basic and acidic residues" evidence="7">
    <location>
        <begin position="705"/>
        <end position="725"/>
    </location>
</feature>
<dbReference type="InterPro" id="IPR005311">
    <property type="entry name" value="PBP_dimer"/>
</dbReference>
<comment type="subcellular location">
    <subcellularLocation>
        <location evidence="1">Membrane</location>
    </subcellularLocation>
</comment>
<dbReference type="GO" id="GO:0008658">
    <property type="term" value="F:penicillin binding"/>
    <property type="evidence" value="ECO:0007669"/>
    <property type="project" value="InterPro"/>
</dbReference>
<protein>
    <recommendedName>
        <fullName evidence="4">serine-type D-Ala-D-Ala carboxypeptidase</fullName>
        <ecNumber evidence="4">3.4.16.4</ecNumber>
    </recommendedName>
</protein>
<evidence type="ECO:0000256" key="6">
    <source>
        <dbReference type="ARBA" id="ARBA00034000"/>
    </source>
</evidence>
<evidence type="ECO:0000256" key="1">
    <source>
        <dbReference type="ARBA" id="ARBA00004370"/>
    </source>
</evidence>
<organism evidence="9 10">
    <name type="scientific">Tenuibacillus multivorans</name>
    <dbReference type="NCBI Taxonomy" id="237069"/>
    <lineage>
        <taxon>Bacteria</taxon>
        <taxon>Bacillati</taxon>
        <taxon>Bacillota</taxon>
        <taxon>Bacilli</taxon>
        <taxon>Bacillales</taxon>
        <taxon>Bacillaceae</taxon>
        <taxon>Tenuibacillus</taxon>
    </lineage>
</organism>
<dbReference type="PANTHER" id="PTHR30627:SF26">
    <property type="entry name" value="PENICILLIN-BINDING PROTEIN 2B"/>
    <property type="match status" value="1"/>
</dbReference>
<evidence type="ECO:0000259" key="8">
    <source>
        <dbReference type="PROSITE" id="PS51178"/>
    </source>
</evidence>
<evidence type="ECO:0000313" key="10">
    <source>
        <dbReference type="Proteomes" id="UP000199334"/>
    </source>
</evidence>
<dbReference type="Gene3D" id="3.30.70.2110">
    <property type="match status" value="1"/>
</dbReference>
<comment type="similarity">
    <text evidence="3">Belongs to the transpeptidase family.</text>
</comment>
<dbReference type="Pfam" id="PF03793">
    <property type="entry name" value="PASTA"/>
    <property type="match status" value="2"/>
</dbReference>
<evidence type="ECO:0000256" key="4">
    <source>
        <dbReference type="ARBA" id="ARBA00012448"/>
    </source>
</evidence>
<dbReference type="InterPro" id="IPR001460">
    <property type="entry name" value="PCN-bd_Tpept"/>
</dbReference>
<sequence>MSFILVAVFTSVFMIIIGRFMYIQFTGEVQAVDLLDYAEKFRQTDSVIEAERGDILGRTGMVLAGNRMSYSLYAVLDEEYTGNSPTPLHVTDLHQTADKLAPILDMDQSNLLNILQDGKNNDKFQVEFGRFGNDLTEEQKKEIEDLDLPGLYFDERLKRYYPNGPFASRVIGFMQDNEDGQLVGAYGVEEEYEEQLKGENGFVSYERDKYGYKLLNTDEQVNPPLDGHDVYLTIDQKIQTFLEDAMTTVEEEYNPSKMIGIVMNPQTGAVLAMSNRPTFDPNTRENMQNWYNDAISFSFEPGSTMKIFTLAAAIEEGVYNGSETFQSGRYRINENYRYIHDHNGGEGWGEITYEEGVLHSSNVAMAKLLWENLGPDKYLEYLHAFDFNEATGIDLNGEQVGSILYNYPMEQITTSFGQGSTFTPIQIMKAASALANDGKMVKPYVTSRIVNPNNQEIVFEKEEPEYVGQPISADTGKQLKDLLGKTVTSDIGTAQRFQLDNFSTFGKTGTAEIPNPDGGGYLDGAENYTYSFMGMAPKEDPQLAMYIAVKQPEIDYSFNGSKTTSYIYKTVMENSLHYLDVEPDQESKQDIDSVKLENINEQSTDGVVNRLKQDGFNVTVIGNGNRIVDSIPKEGDMVLPNKHIILQTDGQPTMPDLTDWTLREVLSLVELLDLEIDFVGNGFVTNQNIAPQTEVSEKSHLIVELKSKQKQHDEAMEEQMKSQEDESKEDEKEE</sequence>
<feature type="domain" description="PASTA" evidence="8">
    <location>
        <begin position="650"/>
        <end position="707"/>
    </location>
</feature>
<dbReference type="SMART" id="SM00740">
    <property type="entry name" value="PASTA"/>
    <property type="match status" value="2"/>
</dbReference>
<evidence type="ECO:0000256" key="5">
    <source>
        <dbReference type="ARBA" id="ARBA00023136"/>
    </source>
</evidence>
<dbReference type="GO" id="GO:0009252">
    <property type="term" value="P:peptidoglycan biosynthetic process"/>
    <property type="evidence" value="ECO:0007669"/>
    <property type="project" value="UniProtKB-UniPathway"/>
</dbReference>
<evidence type="ECO:0000256" key="3">
    <source>
        <dbReference type="ARBA" id="ARBA00007171"/>
    </source>
</evidence>
<proteinExistence type="inferred from homology"/>
<dbReference type="SUPFAM" id="SSF56519">
    <property type="entry name" value="Penicillin binding protein dimerisation domain"/>
    <property type="match status" value="1"/>
</dbReference>
<reference evidence="9 10" key="1">
    <citation type="submission" date="2016-10" db="EMBL/GenBank/DDBJ databases">
        <authorList>
            <person name="de Groot N.N."/>
        </authorList>
    </citation>
    <scope>NUCLEOTIDE SEQUENCE [LARGE SCALE GENOMIC DNA]</scope>
    <source>
        <strain evidence="9 10">CGMCC 1.3442</strain>
    </source>
</reference>
<dbReference type="PROSITE" id="PS51178">
    <property type="entry name" value="PASTA"/>
    <property type="match status" value="1"/>
</dbReference>
<dbReference type="CDD" id="cd06576">
    <property type="entry name" value="PASTA_Pbp2x-like_1"/>
    <property type="match status" value="1"/>
</dbReference>
<feature type="region of interest" description="Disordered" evidence="7">
    <location>
        <begin position="705"/>
        <end position="734"/>
    </location>
</feature>
<dbReference type="GO" id="GO:0005886">
    <property type="term" value="C:plasma membrane"/>
    <property type="evidence" value="ECO:0007669"/>
    <property type="project" value="TreeGrafter"/>
</dbReference>
<dbReference type="CDD" id="cd06575">
    <property type="entry name" value="PASTA_Pbp2x-like_2"/>
    <property type="match status" value="1"/>
</dbReference>
<dbReference type="PANTHER" id="PTHR30627">
    <property type="entry name" value="PEPTIDOGLYCAN D,D-TRANSPEPTIDASE"/>
    <property type="match status" value="1"/>
</dbReference>
<dbReference type="AlphaFoldDB" id="A0A1G9Y6Z5"/>
<dbReference type="InterPro" id="IPR005543">
    <property type="entry name" value="PASTA_dom"/>
</dbReference>
<dbReference type="SUPFAM" id="SSF56601">
    <property type="entry name" value="beta-lactamase/transpeptidase-like"/>
    <property type="match status" value="1"/>
</dbReference>
<dbReference type="InterPro" id="IPR050515">
    <property type="entry name" value="Beta-lactam/transpept"/>
</dbReference>
<keyword evidence="10" id="KW-1185">Reference proteome</keyword>
<evidence type="ECO:0000256" key="2">
    <source>
        <dbReference type="ARBA" id="ARBA00004752"/>
    </source>
</evidence>
<dbReference type="EMBL" id="FNIG01000002">
    <property type="protein sequence ID" value="SDN04828.1"/>
    <property type="molecule type" value="Genomic_DNA"/>
</dbReference>
<dbReference type="RefSeq" id="WP_093855764.1">
    <property type="nucleotide sequence ID" value="NZ_BJVZ01000001.1"/>
</dbReference>
<evidence type="ECO:0000313" key="9">
    <source>
        <dbReference type="EMBL" id="SDN04828.1"/>
    </source>
</evidence>
<dbReference type="Pfam" id="PF00905">
    <property type="entry name" value="Transpeptidase"/>
    <property type="match status" value="1"/>
</dbReference>
<dbReference type="Gene3D" id="3.40.710.10">
    <property type="entry name" value="DD-peptidase/beta-lactamase superfamily"/>
    <property type="match status" value="1"/>
</dbReference>
<dbReference type="Proteomes" id="UP000199334">
    <property type="component" value="Unassembled WGS sequence"/>
</dbReference>
<dbReference type="InterPro" id="IPR036138">
    <property type="entry name" value="PBP_dimer_sf"/>
</dbReference>
<accession>A0A1G9Y6Z5</accession>
<comment type="pathway">
    <text evidence="2">Cell wall biogenesis; peptidoglycan biosynthesis.</text>
</comment>
<dbReference type="OrthoDB" id="9804124at2"/>
<dbReference type="Pfam" id="PF03717">
    <property type="entry name" value="PBP_dimer"/>
    <property type="match status" value="1"/>
</dbReference>
<name>A0A1G9Y6Z5_9BACI</name>
<dbReference type="GO" id="GO:0071555">
    <property type="term" value="P:cell wall organization"/>
    <property type="evidence" value="ECO:0007669"/>
    <property type="project" value="TreeGrafter"/>
</dbReference>
<dbReference type="UniPathway" id="UPA00219"/>
<dbReference type="Gene3D" id="3.90.1310.10">
    <property type="entry name" value="Penicillin-binding protein 2a (Domain 2)"/>
    <property type="match status" value="1"/>
</dbReference>